<sequence length="426" mass="47690">MAAGSPGCQPPAGTEPNRHGRDEAFGNSVMQEQAAQEVIAIGGRQEAEQKEIDQFETTVGVRLPADMRTVHNVRRWLNGWQGDAKKIQLLLRGYLLNRRAAALEDPNLIEHYQQNVHVRKVLPYIRMSTRPMVINEMDNTVVIVNQLGGIDYHRLPKVVSVRDLLMFYFVTAEYAMKQVLLQERRSGQTSGLTLIYDFGGFQVKDYLNPYSPIMQTFALGAKMMQDYYCDLLTGLYLLNTGAVVKTVLLLAKTVLVPRTLNKLHIIHGDNGIRNLLRSNVSANSLPLAFGGTWTESDPAVGASSCCTLCRPLAQAPHYKVKHLRNTSAVTLRPSNLHTKRIGIKKGQRLLWSFATTGKVEFSVYKSDSENESTLLVPRMVLCTPLGMAFPDQGNVTCEQTGEYAIEFRNVHSSFHVVKVHYSWAVE</sequence>
<dbReference type="PANTHER" id="PTHR23324">
    <property type="entry name" value="SEC14 RELATED PROTEIN"/>
    <property type="match status" value="1"/>
</dbReference>
<organism evidence="3 4">
    <name type="scientific">Trichuris muris</name>
    <name type="common">Mouse whipworm</name>
    <dbReference type="NCBI Taxonomy" id="70415"/>
    <lineage>
        <taxon>Eukaryota</taxon>
        <taxon>Metazoa</taxon>
        <taxon>Ecdysozoa</taxon>
        <taxon>Nematoda</taxon>
        <taxon>Enoplea</taxon>
        <taxon>Dorylaimia</taxon>
        <taxon>Trichinellida</taxon>
        <taxon>Trichuridae</taxon>
        <taxon>Trichuris</taxon>
    </lineage>
</organism>
<evidence type="ECO:0000313" key="4">
    <source>
        <dbReference type="WBParaSite" id="TMUE_1000003659.1"/>
    </source>
</evidence>
<dbReference type="STRING" id="70415.A0A5S6Q8V3"/>
<dbReference type="InterPro" id="IPR036598">
    <property type="entry name" value="GOLD_dom_sf"/>
</dbReference>
<dbReference type="InterPro" id="IPR051064">
    <property type="entry name" value="SEC14/CRAL-TRIO_domain"/>
</dbReference>
<dbReference type="PANTHER" id="PTHR23324:SF87">
    <property type="entry name" value="CRAL-TRIO DOMAIN-CONTAINING PROTEIN C34C12.6"/>
    <property type="match status" value="1"/>
</dbReference>
<name>A0A5S6Q8V3_TRIMR</name>
<dbReference type="SUPFAM" id="SSF52087">
    <property type="entry name" value="CRAL/TRIO domain"/>
    <property type="match status" value="1"/>
</dbReference>
<accession>A0A5S6Q8V3</accession>
<dbReference type="Gene3D" id="2.60.120.680">
    <property type="entry name" value="GOLD domain"/>
    <property type="match status" value="1"/>
</dbReference>
<dbReference type="PROSITE" id="PS50191">
    <property type="entry name" value="CRAL_TRIO"/>
    <property type="match status" value="1"/>
</dbReference>
<protein>
    <submittedName>
        <fullName evidence="4">CRAL-TRIO domain-containing protein</fullName>
    </submittedName>
</protein>
<dbReference type="SMART" id="SM00516">
    <property type="entry name" value="SEC14"/>
    <property type="match status" value="1"/>
</dbReference>
<reference evidence="4" key="1">
    <citation type="submission" date="2019-12" db="UniProtKB">
        <authorList>
            <consortium name="WormBaseParasite"/>
        </authorList>
    </citation>
    <scope>IDENTIFICATION</scope>
</reference>
<keyword evidence="3" id="KW-1185">Reference proteome</keyword>
<dbReference type="GO" id="GO:0005737">
    <property type="term" value="C:cytoplasm"/>
    <property type="evidence" value="ECO:0007669"/>
    <property type="project" value="TreeGrafter"/>
</dbReference>
<proteinExistence type="predicted"/>
<feature type="region of interest" description="Disordered" evidence="1">
    <location>
        <begin position="1"/>
        <end position="23"/>
    </location>
</feature>
<evidence type="ECO:0000313" key="3">
    <source>
        <dbReference type="Proteomes" id="UP000046395"/>
    </source>
</evidence>
<dbReference type="CDD" id="cd00170">
    <property type="entry name" value="SEC14"/>
    <property type="match status" value="1"/>
</dbReference>
<evidence type="ECO:0000256" key="1">
    <source>
        <dbReference type="SAM" id="MobiDB-lite"/>
    </source>
</evidence>
<evidence type="ECO:0000259" key="2">
    <source>
        <dbReference type="PROSITE" id="PS50191"/>
    </source>
</evidence>
<dbReference type="InterPro" id="IPR001251">
    <property type="entry name" value="CRAL-TRIO_dom"/>
</dbReference>
<dbReference type="WBParaSite" id="TMUE_1000003659.1">
    <property type="protein sequence ID" value="TMUE_1000003659.1"/>
    <property type="gene ID" value="WBGene00289636"/>
</dbReference>
<dbReference type="Gene3D" id="3.40.525.10">
    <property type="entry name" value="CRAL-TRIO lipid binding domain"/>
    <property type="match status" value="1"/>
</dbReference>
<dbReference type="Proteomes" id="UP000046395">
    <property type="component" value="Unassembled WGS sequence"/>
</dbReference>
<feature type="domain" description="CRAL-TRIO" evidence="2">
    <location>
        <begin position="114"/>
        <end position="297"/>
    </location>
</feature>
<dbReference type="AlphaFoldDB" id="A0A5S6Q8V3"/>
<dbReference type="Pfam" id="PF00650">
    <property type="entry name" value="CRAL_TRIO"/>
    <property type="match status" value="1"/>
</dbReference>
<dbReference type="InterPro" id="IPR036865">
    <property type="entry name" value="CRAL-TRIO_dom_sf"/>
</dbReference>
<dbReference type="SUPFAM" id="SSF101576">
    <property type="entry name" value="Supernatant protein factor (SPF), C-terminal domain"/>
    <property type="match status" value="1"/>
</dbReference>